<feature type="transmembrane region" description="Helical" evidence="1">
    <location>
        <begin position="306"/>
        <end position="326"/>
    </location>
</feature>
<keyword evidence="1 2" id="KW-0812">Transmembrane</keyword>
<dbReference type="EMBL" id="JXTB01000354">
    <property type="protein sequence ID" value="PON44251.1"/>
    <property type="molecule type" value="Genomic_DNA"/>
</dbReference>
<evidence type="ECO:0000256" key="1">
    <source>
        <dbReference type="SAM" id="Phobius"/>
    </source>
</evidence>
<feature type="transmembrane region" description="Helical" evidence="1">
    <location>
        <begin position="274"/>
        <end position="294"/>
    </location>
</feature>
<feature type="transmembrane region" description="Helical" evidence="1">
    <location>
        <begin position="160"/>
        <end position="180"/>
    </location>
</feature>
<evidence type="ECO:0000313" key="3">
    <source>
        <dbReference type="Proteomes" id="UP000237105"/>
    </source>
</evidence>
<dbReference type="AlphaFoldDB" id="A0A2P5B629"/>
<dbReference type="PANTHER" id="PTHR36009:SF3">
    <property type="entry name" value="TRANSMEMBRANE PROTEIN"/>
    <property type="match status" value="1"/>
</dbReference>
<accession>A0A2P5B629</accession>
<protein>
    <submittedName>
        <fullName evidence="2">Transmembrane protein</fullName>
    </submittedName>
</protein>
<gene>
    <name evidence="2" type="ORF">PanWU01x14_268490</name>
</gene>
<organism evidence="2 3">
    <name type="scientific">Parasponia andersonii</name>
    <name type="common">Sponia andersonii</name>
    <dbReference type="NCBI Taxonomy" id="3476"/>
    <lineage>
        <taxon>Eukaryota</taxon>
        <taxon>Viridiplantae</taxon>
        <taxon>Streptophyta</taxon>
        <taxon>Embryophyta</taxon>
        <taxon>Tracheophyta</taxon>
        <taxon>Spermatophyta</taxon>
        <taxon>Magnoliopsida</taxon>
        <taxon>eudicotyledons</taxon>
        <taxon>Gunneridae</taxon>
        <taxon>Pentapetalae</taxon>
        <taxon>rosids</taxon>
        <taxon>fabids</taxon>
        <taxon>Rosales</taxon>
        <taxon>Cannabaceae</taxon>
        <taxon>Parasponia</taxon>
    </lineage>
</organism>
<feature type="transmembrane region" description="Helical" evidence="1">
    <location>
        <begin position="110"/>
        <end position="128"/>
    </location>
</feature>
<keyword evidence="3" id="KW-1185">Reference proteome</keyword>
<reference evidence="3" key="1">
    <citation type="submission" date="2016-06" db="EMBL/GenBank/DDBJ databases">
        <title>Parallel loss of symbiosis genes in relatives of nitrogen-fixing non-legume Parasponia.</title>
        <authorList>
            <person name="Van Velzen R."/>
            <person name="Holmer R."/>
            <person name="Bu F."/>
            <person name="Rutten L."/>
            <person name="Van Zeijl A."/>
            <person name="Liu W."/>
            <person name="Santuari L."/>
            <person name="Cao Q."/>
            <person name="Sharma T."/>
            <person name="Shen D."/>
            <person name="Roswanjaya Y."/>
            <person name="Wardhani T."/>
            <person name="Kalhor M.S."/>
            <person name="Jansen J."/>
            <person name="Van den Hoogen J."/>
            <person name="Gungor B."/>
            <person name="Hartog M."/>
            <person name="Hontelez J."/>
            <person name="Verver J."/>
            <person name="Yang W.-C."/>
            <person name="Schijlen E."/>
            <person name="Repin R."/>
            <person name="Schilthuizen M."/>
            <person name="Schranz E."/>
            <person name="Heidstra R."/>
            <person name="Miyata K."/>
            <person name="Fedorova E."/>
            <person name="Kohlen W."/>
            <person name="Bisseling T."/>
            <person name="Smit S."/>
            <person name="Geurts R."/>
        </authorList>
    </citation>
    <scope>NUCLEOTIDE SEQUENCE [LARGE SCALE GENOMIC DNA]</scope>
    <source>
        <strain evidence="3">cv. WU1-14</strain>
    </source>
</reference>
<feature type="transmembrane region" description="Helical" evidence="1">
    <location>
        <begin position="233"/>
        <end position="254"/>
    </location>
</feature>
<sequence>MLANASLISCNFSNFPSLTLKSQDTRNLLHLQAQNLRSRIPFPETRTGFSILFRTQYHKTFIFPFQRKGLSQICQSTLNGQNPEDPVLKDGDSLESRVGESVNVAEGRDWTTSILLFVLWGALLYYVFNLAPNQTPTRDMYFLKKLLNLKGDDGFRMNDVLVSLWYILGLWPLVYCKLLIPTGRSSKSNVGVWPFVVLSFFGGAYALLPYFVLWKPPPPPVEETELSRWPLNFLESKLTAVVSLAAGLGIITYAGLANGDDWKEFFQYFRESRFIHATCLDFTLLSAFAPFWVYNDMTARKWFDRGSWLLPLSLVPFLGPALYIVLRPPLPPLPAKLCSTTSKPDNT</sequence>
<feature type="transmembrane region" description="Helical" evidence="1">
    <location>
        <begin position="192"/>
        <end position="213"/>
    </location>
</feature>
<name>A0A2P5B629_PARAD</name>
<comment type="caution">
    <text evidence="2">The sequence shown here is derived from an EMBL/GenBank/DDBJ whole genome shotgun (WGS) entry which is preliminary data.</text>
</comment>
<dbReference type="OrthoDB" id="47210at2759"/>
<evidence type="ECO:0000313" key="2">
    <source>
        <dbReference type="EMBL" id="PON44251.1"/>
    </source>
</evidence>
<keyword evidence="1" id="KW-1133">Transmembrane helix</keyword>
<dbReference type="Proteomes" id="UP000237105">
    <property type="component" value="Unassembled WGS sequence"/>
</dbReference>
<keyword evidence="1" id="KW-0472">Membrane</keyword>
<proteinExistence type="predicted"/>
<dbReference type="PANTHER" id="PTHR36009">
    <property type="match status" value="1"/>
</dbReference>